<keyword evidence="2" id="KW-1185">Reference proteome</keyword>
<sequence length="218" mass="24062">MLIEERLNKIVEIIRINDSARIEELAETLGVSRDTVRRDLIRLENEGVIKRTHGGAVLNDNRASIVFYDERKNQKLESKKAMGRCAAKLIKKDASVIFDASTTVEEVISFLDKKHIFAVTNSLTAATELTQLNDCTIAVLPGRLDHNHLYVTGSDTVQKLNQYNVDYLLLGVYAMDSGGIYTCSESEGAVKAKMLASALLIKSYLLKEGDQPEGSPGS</sequence>
<evidence type="ECO:0000313" key="2">
    <source>
        <dbReference type="Proteomes" id="UP000307720"/>
    </source>
</evidence>
<dbReference type="Proteomes" id="UP000307720">
    <property type="component" value="Unassembled WGS sequence"/>
</dbReference>
<name>A0AC61R364_9FIRM</name>
<organism evidence="1 2">
    <name type="scientific">Hominisplanchenecus murintestinalis</name>
    <dbReference type="NCBI Taxonomy" id="2941517"/>
    <lineage>
        <taxon>Bacteria</taxon>
        <taxon>Bacillati</taxon>
        <taxon>Bacillota</taxon>
        <taxon>Clostridia</taxon>
        <taxon>Lachnospirales</taxon>
        <taxon>Lachnospiraceae</taxon>
        <taxon>Hominisplanchenecus</taxon>
    </lineage>
</organism>
<protein>
    <submittedName>
        <fullName evidence="1">DeoR/GlpR transcriptional regulator</fullName>
    </submittedName>
</protein>
<proteinExistence type="predicted"/>
<comment type="caution">
    <text evidence="1">The sequence shown here is derived from an EMBL/GenBank/DDBJ whole genome shotgun (WGS) entry which is preliminary data.</text>
</comment>
<evidence type="ECO:0000313" key="1">
    <source>
        <dbReference type="EMBL" id="TGY00812.1"/>
    </source>
</evidence>
<reference evidence="1" key="1">
    <citation type="submission" date="2019-04" db="EMBL/GenBank/DDBJ databases">
        <title>Microbes associate with the intestines of laboratory mice.</title>
        <authorList>
            <person name="Navarre W."/>
            <person name="Wong E."/>
            <person name="Huang K."/>
            <person name="Tropini C."/>
            <person name="Ng K."/>
            <person name="Yu B."/>
        </authorList>
    </citation>
    <scope>NUCLEOTIDE SEQUENCE</scope>
    <source>
        <strain evidence="1">NM72_1-8</strain>
    </source>
</reference>
<dbReference type="EMBL" id="SRZB01000001">
    <property type="protein sequence ID" value="TGY00812.1"/>
    <property type="molecule type" value="Genomic_DNA"/>
</dbReference>
<accession>A0AC61R364</accession>
<gene>
    <name evidence="1" type="ORF">E5357_01170</name>
</gene>